<keyword evidence="2" id="KW-1185">Reference proteome</keyword>
<dbReference type="OrthoDB" id="3217423at2"/>
<dbReference type="Proteomes" id="UP000282674">
    <property type="component" value="Unassembled WGS sequence"/>
</dbReference>
<proteinExistence type="predicted"/>
<evidence type="ECO:0000313" key="2">
    <source>
        <dbReference type="Proteomes" id="UP000282674"/>
    </source>
</evidence>
<dbReference type="RefSeq" id="WP_122195987.1">
    <property type="nucleotide sequence ID" value="NZ_JBHSKC010000010.1"/>
</dbReference>
<gene>
    <name evidence="1" type="ORF">EBO15_20245</name>
</gene>
<evidence type="ECO:0000313" key="1">
    <source>
        <dbReference type="EMBL" id="RMI42166.1"/>
    </source>
</evidence>
<dbReference type="EMBL" id="RFFG01000035">
    <property type="protein sequence ID" value="RMI42166.1"/>
    <property type="molecule type" value="Genomic_DNA"/>
</dbReference>
<reference evidence="1 2" key="1">
    <citation type="submission" date="2018-10" db="EMBL/GenBank/DDBJ databases">
        <title>Isolation from soil.</title>
        <authorList>
            <person name="Hu J."/>
        </authorList>
    </citation>
    <scope>NUCLEOTIDE SEQUENCE [LARGE SCALE GENOMIC DNA]</scope>
    <source>
        <strain evidence="1 2">NEAU-Ht49</strain>
    </source>
</reference>
<name>A0A3M2LYF1_9ACTN</name>
<dbReference type="AlphaFoldDB" id="A0A3M2LYF1"/>
<comment type="caution">
    <text evidence="1">The sequence shown here is derived from an EMBL/GenBank/DDBJ whole genome shotgun (WGS) entry which is preliminary data.</text>
</comment>
<organism evidence="1 2">
    <name type="scientific">Actinomadura harenae</name>
    <dbReference type="NCBI Taxonomy" id="2483351"/>
    <lineage>
        <taxon>Bacteria</taxon>
        <taxon>Bacillati</taxon>
        <taxon>Actinomycetota</taxon>
        <taxon>Actinomycetes</taxon>
        <taxon>Streptosporangiales</taxon>
        <taxon>Thermomonosporaceae</taxon>
        <taxon>Actinomadura</taxon>
    </lineage>
</organism>
<sequence length="123" mass="13435">MSLVEMGVMMALNRVELSGEISNVGPAWMFGEAAHVVYGLGTEEAELIDELYHGSWFNEPRRVEQVKAHVALGGRLIHGCQSGTEVNMAGGCVAPFGVDIAAFRRELNAFRDAWVEQVRACGR</sequence>
<protein>
    <submittedName>
        <fullName evidence="1">Uncharacterized protein</fullName>
    </submittedName>
</protein>
<accession>A0A3M2LYF1</accession>